<dbReference type="Gene3D" id="3.30.110.170">
    <property type="entry name" value="Protein of unknown function (DUF541), domain 1"/>
    <property type="match status" value="1"/>
</dbReference>
<evidence type="ECO:0000313" key="1">
    <source>
        <dbReference type="EMBL" id="MFC7097302.1"/>
    </source>
</evidence>
<dbReference type="PANTHER" id="PTHR34387:SF2">
    <property type="entry name" value="SLR1258 PROTEIN"/>
    <property type="match status" value="1"/>
</dbReference>
<reference evidence="1 2" key="1">
    <citation type="journal article" date="2019" name="Int. J. Syst. Evol. Microbiol.">
        <title>The Global Catalogue of Microorganisms (GCM) 10K type strain sequencing project: providing services to taxonomists for standard genome sequencing and annotation.</title>
        <authorList>
            <consortium name="The Broad Institute Genomics Platform"/>
            <consortium name="The Broad Institute Genome Sequencing Center for Infectious Disease"/>
            <person name="Wu L."/>
            <person name="Ma J."/>
        </authorList>
    </citation>
    <scope>NUCLEOTIDE SEQUENCE [LARGE SCALE GENOMIC DNA]</scope>
    <source>
        <strain evidence="1 2">DT55</strain>
    </source>
</reference>
<dbReference type="RefSeq" id="WP_276238221.1">
    <property type="nucleotide sequence ID" value="NZ_CP119989.1"/>
</dbReference>
<proteinExistence type="predicted"/>
<dbReference type="EMBL" id="JBHTAG010000003">
    <property type="protein sequence ID" value="MFC7097302.1"/>
    <property type="molecule type" value="Genomic_DNA"/>
</dbReference>
<dbReference type="GeneID" id="79268790"/>
<comment type="caution">
    <text evidence="1">The sequence shown here is derived from an EMBL/GenBank/DDBJ whole genome shotgun (WGS) entry which is preliminary data.</text>
</comment>
<sequence length="243" mass="24809">MDRRVLPALLVAAMLALAGCAGAATNAPGQLQTTNSSTAAATVTSGGTATVSASPDLAVIGVAVEARADTAAEARSQVATQVEELQSALTDAGYEAETTAFRLSPEYDYAGETRELVGYRAYHALQFETTPDDAGSAVDLAVDNGATAIQTVQFTLSDERRAELREEALAAAVNDARATAETVAGAADRGVGSELSIQVGSAGFQPYDSRVAYETAADAGASTSFEPGEVSVTASVTVTYELE</sequence>
<dbReference type="PANTHER" id="PTHR34387">
    <property type="entry name" value="SLR1258 PROTEIN"/>
    <property type="match status" value="1"/>
</dbReference>
<name>A0ABD5X180_9EURY</name>
<dbReference type="Gene3D" id="3.30.70.2970">
    <property type="entry name" value="Protein of unknown function (DUF541), domain 2"/>
    <property type="match status" value="1"/>
</dbReference>
<accession>A0ABD5X180</accession>
<protein>
    <submittedName>
        <fullName evidence="1">SIMPL domain-containing protein</fullName>
    </submittedName>
</protein>
<dbReference type="InterPro" id="IPR007497">
    <property type="entry name" value="SIMPL/DUF541"/>
</dbReference>
<dbReference type="InterPro" id="IPR052022">
    <property type="entry name" value="26kDa_periplasmic_antigen"/>
</dbReference>
<dbReference type="Proteomes" id="UP001596388">
    <property type="component" value="Unassembled WGS sequence"/>
</dbReference>
<dbReference type="AlphaFoldDB" id="A0ABD5X180"/>
<keyword evidence="2" id="KW-1185">Reference proteome</keyword>
<dbReference type="Pfam" id="PF04402">
    <property type="entry name" value="SIMPL"/>
    <property type="match status" value="1"/>
</dbReference>
<evidence type="ECO:0000313" key="2">
    <source>
        <dbReference type="Proteomes" id="UP001596388"/>
    </source>
</evidence>
<gene>
    <name evidence="1" type="ORF">ACFQKD_08295</name>
</gene>
<organism evidence="1 2">
    <name type="scientific">Halobaculum marinum</name>
    <dbReference type="NCBI Taxonomy" id="3031996"/>
    <lineage>
        <taxon>Archaea</taxon>
        <taxon>Methanobacteriati</taxon>
        <taxon>Methanobacteriota</taxon>
        <taxon>Stenosarchaea group</taxon>
        <taxon>Halobacteria</taxon>
        <taxon>Halobacteriales</taxon>
        <taxon>Haloferacaceae</taxon>
        <taxon>Halobaculum</taxon>
    </lineage>
</organism>
<dbReference type="PROSITE" id="PS51257">
    <property type="entry name" value="PROKAR_LIPOPROTEIN"/>
    <property type="match status" value="1"/>
</dbReference>